<dbReference type="Pfam" id="PF04230">
    <property type="entry name" value="PS_pyruv_trans"/>
    <property type="match status" value="1"/>
</dbReference>
<dbReference type="Proteomes" id="UP000525987">
    <property type="component" value="Unassembled WGS sequence"/>
</dbReference>
<dbReference type="GO" id="GO:0016740">
    <property type="term" value="F:transferase activity"/>
    <property type="evidence" value="ECO:0007669"/>
    <property type="project" value="UniProtKB-KW"/>
</dbReference>
<evidence type="ECO:0000313" key="2">
    <source>
        <dbReference type="EMBL" id="MBB3140063.1"/>
    </source>
</evidence>
<dbReference type="EMBL" id="JACHXM010000003">
    <property type="protein sequence ID" value="MBB3140063.1"/>
    <property type="molecule type" value="Genomic_DNA"/>
</dbReference>
<sequence length="406" mass="44523">MSHNMYRAVEGDVKVFLVNDTSDDSNWGGRATSEALRELIAEVGGTVSSTLYQYAFSTPQAIDRSGQSECQRSGADEDVAPSHWDEFEACAQSVMKGEIFSELAMAIGQCDVVLINGEGCIYDRTRQSRMIFFIAYLSKRFFAKPTALVNHSIVMNDPVLADIARHVYPLLDDIVFREPDSARACPVDRGRVAADAAYLYEPESVESWTMTSHGADHAAYGKGATFDPSSPYACIGGGSVYFRGLRRDFDAVPGLIRLCQALLDSVGQVVLTASSDKDLRIMAPVATRLALPLADATLPIQQAVDLIGHAELYIGARWHPSIFAHRGGTPVIALSRHTPKMDAFLRQAGMPSSHLDPFSIEEQLDDIMKNVHRHTQAGKRGRESWRSGAVRLAETARENVRIVAEC</sequence>
<gene>
    <name evidence="2" type="ORF">FHR96_000915</name>
</gene>
<name>A0A7W5BWN9_9GAMM</name>
<protein>
    <submittedName>
        <fullName evidence="2">Polysaccharide pyruvyl transferase WcaK-like protein</fullName>
    </submittedName>
</protein>
<keyword evidence="2" id="KW-0808">Transferase</keyword>
<comment type="caution">
    <text evidence="2">The sequence shown here is derived from an EMBL/GenBank/DDBJ whole genome shotgun (WGS) entry which is preliminary data.</text>
</comment>
<dbReference type="PANTHER" id="PTHR36836:SF1">
    <property type="entry name" value="COLANIC ACID BIOSYNTHESIS PROTEIN WCAK"/>
    <property type="match status" value="1"/>
</dbReference>
<accession>A0A7W5BWN9</accession>
<dbReference type="PANTHER" id="PTHR36836">
    <property type="entry name" value="COLANIC ACID BIOSYNTHESIS PROTEIN WCAK"/>
    <property type="match status" value="1"/>
</dbReference>
<proteinExistence type="predicted"/>
<evidence type="ECO:0000259" key="1">
    <source>
        <dbReference type="Pfam" id="PF04230"/>
    </source>
</evidence>
<organism evidence="2 3">
    <name type="scientific">Halomonas organivorans</name>
    <dbReference type="NCBI Taxonomy" id="257772"/>
    <lineage>
        <taxon>Bacteria</taxon>
        <taxon>Pseudomonadati</taxon>
        <taxon>Pseudomonadota</taxon>
        <taxon>Gammaproteobacteria</taxon>
        <taxon>Oceanospirillales</taxon>
        <taxon>Halomonadaceae</taxon>
        <taxon>Halomonas</taxon>
    </lineage>
</organism>
<keyword evidence="3" id="KW-1185">Reference proteome</keyword>
<reference evidence="2 3" key="1">
    <citation type="submission" date="2020-08" db="EMBL/GenBank/DDBJ databases">
        <title>Genomic Encyclopedia of Type Strains, Phase III (KMG-III): the genomes of soil and plant-associated and newly described type strains.</title>
        <authorList>
            <person name="Whitman W."/>
        </authorList>
    </citation>
    <scope>NUCLEOTIDE SEQUENCE [LARGE SCALE GENOMIC DNA]</scope>
    <source>
        <strain evidence="2 3">CECT 5995</strain>
    </source>
</reference>
<feature type="domain" description="Polysaccharide pyruvyl transferase" evidence="1">
    <location>
        <begin position="35"/>
        <end position="337"/>
    </location>
</feature>
<dbReference type="RefSeq" id="WP_183386488.1">
    <property type="nucleotide sequence ID" value="NZ_JACHXM010000003.1"/>
</dbReference>
<dbReference type="AlphaFoldDB" id="A0A7W5BWN9"/>
<evidence type="ECO:0000313" key="3">
    <source>
        <dbReference type="Proteomes" id="UP000525987"/>
    </source>
</evidence>
<dbReference type="InterPro" id="IPR007345">
    <property type="entry name" value="Polysacch_pyruvyl_Trfase"/>
</dbReference>